<protein>
    <submittedName>
        <fullName evidence="2">Valacyclovir hydrolase</fullName>
    </submittedName>
</protein>
<dbReference type="InParanoid" id="K1XMS3"/>
<proteinExistence type="predicted"/>
<dbReference type="InterPro" id="IPR000073">
    <property type="entry name" value="AB_hydrolase_1"/>
</dbReference>
<dbReference type="SUPFAM" id="SSF53474">
    <property type="entry name" value="alpha/beta-Hydrolases"/>
    <property type="match status" value="1"/>
</dbReference>
<evidence type="ECO:0000259" key="1">
    <source>
        <dbReference type="Pfam" id="PF00561"/>
    </source>
</evidence>
<sequence length="328" mass="35432">MSKSSIVLPRPWATAAGKGTKSIPAPSEAAFTAIFGTILPPASYLQTPHGKAAYYTIPPSTASPINHTNPISRILLIHGVQTCAIGLQPLAIALSSRFPGAQIVLFDLWGHGLTDTPIAPHEPALFHALIKALMAKLEWERAHFLGYSFGGSTTASFAALCPEMVASMVLLAPAGLWRLELDEVQARYMTGGDEELEEAARTWIVQTLEGGELVVPADWKERVARGEVVAEAVRDWEMRVHEGHAASVVGIFRDGGVRGKEAEFAEAAKRGTRSLCILGELDDLCTEQDLNDVGFLNVKVVPQVGHGIPRQKVQEVAKLVEAFWNEIS</sequence>
<accession>K1XMS3</accession>
<dbReference type="PRINTS" id="PR00111">
    <property type="entry name" value="ABHYDROLASE"/>
</dbReference>
<dbReference type="InterPro" id="IPR050228">
    <property type="entry name" value="Carboxylesterase_BioH"/>
</dbReference>
<dbReference type="Pfam" id="PF00561">
    <property type="entry name" value="Abhydrolase_1"/>
    <property type="match status" value="1"/>
</dbReference>
<dbReference type="STRING" id="1072389.K1XMS3"/>
<dbReference type="EMBL" id="JH921448">
    <property type="protein sequence ID" value="EKD13764.1"/>
    <property type="molecule type" value="Genomic_DNA"/>
</dbReference>
<dbReference type="AlphaFoldDB" id="K1XMS3"/>
<dbReference type="Gene3D" id="3.40.50.1820">
    <property type="entry name" value="alpha/beta hydrolase"/>
    <property type="match status" value="1"/>
</dbReference>
<dbReference type="GeneID" id="18763900"/>
<dbReference type="Proteomes" id="UP000006753">
    <property type="component" value="Unassembled WGS sequence"/>
</dbReference>
<dbReference type="PANTHER" id="PTHR43194">
    <property type="entry name" value="HYDROLASE ALPHA/BETA FOLD FAMILY"/>
    <property type="match status" value="1"/>
</dbReference>
<keyword evidence="2" id="KW-0378">Hydrolase</keyword>
<evidence type="ECO:0000313" key="2">
    <source>
        <dbReference type="EMBL" id="EKD13764.1"/>
    </source>
</evidence>
<dbReference type="GO" id="GO:0016787">
    <property type="term" value="F:hydrolase activity"/>
    <property type="evidence" value="ECO:0007669"/>
    <property type="project" value="UniProtKB-KW"/>
</dbReference>
<dbReference type="OrthoDB" id="408373at2759"/>
<dbReference type="InterPro" id="IPR029058">
    <property type="entry name" value="AB_hydrolase_fold"/>
</dbReference>
<dbReference type="eggNOG" id="ENOG502SJT5">
    <property type="taxonomic scope" value="Eukaryota"/>
</dbReference>
<organism evidence="2 3">
    <name type="scientific">Marssonina brunnea f. sp. multigermtubi (strain MB_m1)</name>
    <name type="common">Marssonina leaf spot fungus</name>
    <dbReference type="NCBI Taxonomy" id="1072389"/>
    <lineage>
        <taxon>Eukaryota</taxon>
        <taxon>Fungi</taxon>
        <taxon>Dikarya</taxon>
        <taxon>Ascomycota</taxon>
        <taxon>Pezizomycotina</taxon>
        <taxon>Leotiomycetes</taxon>
        <taxon>Helotiales</taxon>
        <taxon>Drepanopezizaceae</taxon>
        <taxon>Drepanopeziza</taxon>
    </lineage>
</organism>
<dbReference type="RefSeq" id="XP_007295854.1">
    <property type="nucleotide sequence ID" value="XM_007295792.1"/>
</dbReference>
<dbReference type="OMA" id="MREHPGH"/>
<dbReference type="KEGG" id="mbe:MBM_07965"/>
<dbReference type="HOGENOM" id="CLU_047586_0_0_1"/>
<dbReference type="PANTHER" id="PTHR43194:SF2">
    <property type="entry name" value="PEROXISOMAL MEMBRANE PROTEIN LPX1"/>
    <property type="match status" value="1"/>
</dbReference>
<evidence type="ECO:0000313" key="3">
    <source>
        <dbReference type="Proteomes" id="UP000006753"/>
    </source>
</evidence>
<feature type="domain" description="AB hydrolase-1" evidence="1">
    <location>
        <begin position="74"/>
        <end position="203"/>
    </location>
</feature>
<reference evidence="2 3" key="1">
    <citation type="journal article" date="2012" name="BMC Genomics">
        <title>Sequencing the genome of Marssonina brunnea reveals fungus-poplar co-evolution.</title>
        <authorList>
            <person name="Zhu S."/>
            <person name="Cao Y.-Z."/>
            <person name="Jiang C."/>
            <person name="Tan B.-Y."/>
            <person name="Wang Z."/>
            <person name="Feng S."/>
            <person name="Zhang L."/>
            <person name="Su X.-H."/>
            <person name="Brejova B."/>
            <person name="Vinar T."/>
            <person name="Xu M."/>
            <person name="Wang M.-X."/>
            <person name="Zhang S.-G."/>
            <person name="Huang M.-R."/>
            <person name="Wu R."/>
            <person name="Zhou Y."/>
        </authorList>
    </citation>
    <scope>NUCLEOTIDE SEQUENCE [LARGE SCALE GENOMIC DNA]</scope>
    <source>
        <strain evidence="2 3">MB_m1</strain>
    </source>
</reference>
<name>K1XMS3_MARBU</name>
<keyword evidence="3" id="KW-1185">Reference proteome</keyword>
<gene>
    <name evidence="2" type="ORF">MBM_07965</name>
</gene>